<dbReference type="EMBL" id="CP011391">
    <property type="protein sequence ID" value="AMK54522.1"/>
    <property type="molecule type" value="Genomic_DNA"/>
</dbReference>
<dbReference type="Proteomes" id="UP000069771">
    <property type="component" value="Chromosome"/>
</dbReference>
<dbReference type="KEGG" id="fro:AALO17_13880"/>
<dbReference type="STRING" id="1702221.AALO17_13880"/>
<organism evidence="2 3">
    <name type="scientific">Faecalibaculum rodentium</name>
    <dbReference type="NCBI Taxonomy" id="1702221"/>
    <lineage>
        <taxon>Bacteria</taxon>
        <taxon>Bacillati</taxon>
        <taxon>Bacillota</taxon>
        <taxon>Erysipelotrichia</taxon>
        <taxon>Erysipelotrichales</taxon>
        <taxon>Erysipelotrichaceae</taxon>
        <taxon>Faecalibaculum</taxon>
    </lineage>
</organism>
<proteinExistence type="predicted"/>
<name>A0A140DV45_9FIRM</name>
<evidence type="ECO:0000313" key="2">
    <source>
        <dbReference type="EMBL" id="AMK54522.1"/>
    </source>
</evidence>
<feature type="region of interest" description="Disordered" evidence="1">
    <location>
        <begin position="31"/>
        <end position="59"/>
    </location>
</feature>
<evidence type="ECO:0000313" key="3">
    <source>
        <dbReference type="Proteomes" id="UP000069771"/>
    </source>
</evidence>
<protein>
    <submittedName>
        <fullName evidence="2">Uncharacterized protein</fullName>
    </submittedName>
</protein>
<gene>
    <name evidence="2" type="ORF">AALO17_13880</name>
</gene>
<accession>A0A140DV45</accession>
<keyword evidence="3" id="KW-1185">Reference proteome</keyword>
<evidence type="ECO:0000256" key="1">
    <source>
        <dbReference type="SAM" id="MobiDB-lite"/>
    </source>
</evidence>
<reference evidence="2 3" key="1">
    <citation type="journal article" date="2016" name="Gut Pathog.">
        <title>Whole genome sequencing of "Faecalibaculum rodentium" ALO17, isolated from C57BL/6J laboratory mouse feces.</title>
        <authorList>
            <person name="Lim S."/>
            <person name="Chang D.H."/>
            <person name="Ahn S."/>
            <person name="Kim B.C."/>
        </authorList>
    </citation>
    <scope>NUCLEOTIDE SEQUENCE [LARGE SCALE GENOMIC DNA]</scope>
    <source>
        <strain evidence="2 3">Alo17</strain>
    </source>
</reference>
<sequence length="59" mass="6512">MVFLSRTVQNLSMFALDLPKALTELMMKAAQEGGGEHAEKHSLLWNKNRLPPSSDGSLN</sequence>
<dbReference type="AlphaFoldDB" id="A0A140DV45"/>